<feature type="transmembrane region" description="Helical" evidence="12">
    <location>
        <begin position="109"/>
        <end position="134"/>
    </location>
</feature>
<accession>A0A1S1QG67</accession>
<dbReference type="GO" id="GO:0005524">
    <property type="term" value="F:ATP binding"/>
    <property type="evidence" value="ECO:0007669"/>
    <property type="project" value="UniProtKB-KW"/>
</dbReference>
<dbReference type="GO" id="GO:0015421">
    <property type="term" value="F:ABC-type oligopeptide transporter activity"/>
    <property type="evidence" value="ECO:0007669"/>
    <property type="project" value="TreeGrafter"/>
</dbReference>
<evidence type="ECO:0000256" key="2">
    <source>
        <dbReference type="ARBA" id="ARBA00022448"/>
    </source>
</evidence>
<dbReference type="SUPFAM" id="SSF52540">
    <property type="entry name" value="P-loop containing nucleoside triphosphate hydrolases"/>
    <property type="match status" value="1"/>
</dbReference>
<keyword evidence="5 15" id="KW-0067">ATP-binding</keyword>
<dbReference type="InterPro" id="IPR039421">
    <property type="entry name" value="Type_1_exporter"/>
</dbReference>
<dbReference type="InterPro" id="IPR036640">
    <property type="entry name" value="ABC1_TM_sf"/>
</dbReference>
<reference evidence="16" key="1">
    <citation type="submission" date="2016-07" db="EMBL/GenBank/DDBJ databases">
        <title>Sequence Frankia sp. strain CcI1.17.</title>
        <authorList>
            <person name="Ghodhbane-Gtari F."/>
            <person name="Swanson E."/>
            <person name="Gueddou A."/>
            <person name="Morris K."/>
            <person name="Hezbri K."/>
            <person name="Ktari A."/>
            <person name="Nouioui I."/>
            <person name="Abebe-Akele F."/>
            <person name="Simpson S."/>
            <person name="Thomas K."/>
            <person name="Gtari M."/>
            <person name="Tisa L.S."/>
            <person name="Hurst S."/>
        </authorList>
    </citation>
    <scope>NUCLEOTIDE SEQUENCE [LARGE SCALE GENOMIC DNA]</scope>
    <source>
        <strain evidence="16">Cc1.17</strain>
    </source>
</reference>
<dbReference type="EMBL" id="MBLM01000146">
    <property type="protein sequence ID" value="OHV31264.1"/>
    <property type="molecule type" value="Genomic_DNA"/>
</dbReference>
<evidence type="ECO:0000256" key="10">
    <source>
        <dbReference type="ARBA" id="ARBA00071747"/>
    </source>
</evidence>
<feature type="domain" description="ABC transmembrane type-1" evidence="14">
    <location>
        <begin position="29"/>
        <end position="352"/>
    </location>
</feature>
<evidence type="ECO:0000259" key="13">
    <source>
        <dbReference type="PROSITE" id="PS50893"/>
    </source>
</evidence>
<dbReference type="Proteomes" id="UP000179627">
    <property type="component" value="Unassembled WGS sequence"/>
</dbReference>
<evidence type="ECO:0000256" key="11">
    <source>
        <dbReference type="SAM" id="MobiDB-lite"/>
    </source>
</evidence>
<dbReference type="SUPFAM" id="SSF90123">
    <property type="entry name" value="ABC transporter transmembrane region"/>
    <property type="match status" value="1"/>
</dbReference>
<evidence type="ECO:0000256" key="4">
    <source>
        <dbReference type="ARBA" id="ARBA00022741"/>
    </source>
</evidence>
<dbReference type="Gene3D" id="1.20.1560.10">
    <property type="entry name" value="ABC transporter type 1, transmembrane domain"/>
    <property type="match status" value="1"/>
</dbReference>
<sequence length="643" mass="68772">MSPRPVTTRRPTTTRRLGRVVGRERRMLVGLLVFGLLNVALTAAGPWLLGRATDLVLGGALGRRFQAGTTADGAIERLRAEGHGTLADVLGTVPFTPGHGVDFGAVGRMLLAATLVYVAAGLCGVLQAWLANVVSQRVLERLRDEVEDKIHRVPLEYFDRQRRGDVLSRVTNDLDNLGQALQLVLGQFVVPGLSIVGMLAVMFWVSWLLALIALVTAPLSVLVVALVVRRAQPAYARQWRHTGELNGHIEEMFAGHALLKVFGQEQAASETFAEGNEQLSRATVRAQSLSGATQPAMMFLSNLNYVLIAVVGGMQVAAGALTVGGVQAFVQYSRQYSQPFSYLAGMSGMAQSGLASAERVFELLDAPEQAPDAAEPPRGAGSGGAGPRGASDMLGRVTFENVSFRYRPDRPLIEDLQLVAEPGHTVAIVGSTGAGKTTLVNLLMRFYEIDAGRITIDGVDIATMTRGELRSRIGMVLQDPWLFQGTIADNIAYGRPGATRADIVAAATAAHADRFVRTLPDGYDTLVDDDGGAGVSAGERQLLTIARAFLTETPMLVLDEATSSVDTRTELLIQRASARLREGRTAFVIAHRLSTIRDADTIVVMADGAIAEQGTHDELLGRDGAYARLYAAQFARAPAAEVT</sequence>
<evidence type="ECO:0000256" key="8">
    <source>
        <dbReference type="ARBA" id="ARBA00055053"/>
    </source>
</evidence>
<dbReference type="Pfam" id="PF00664">
    <property type="entry name" value="ABC_membrane"/>
    <property type="match status" value="1"/>
</dbReference>
<keyword evidence="6 12" id="KW-1133">Transmembrane helix</keyword>
<dbReference type="InterPro" id="IPR017871">
    <property type="entry name" value="ABC_transporter-like_CS"/>
</dbReference>
<evidence type="ECO:0000256" key="9">
    <source>
        <dbReference type="ARBA" id="ARBA00061644"/>
    </source>
</evidence>
<comment type="similarity">
    <text evidence="9">Belongs to the ABC transporter superfamily. Lipid exporter (TC 3.A.1.106) family.</text>
</comment>
<comment type="function">
    <text evidence="8">ABC transporter involved in fatty acid import. Transmembrane domains (TMD) form a pore in the membrane and the ATP-binding domain (NBD) is responsible for energy generation.</text>
</comment>
<feature type="domain" description="ABC transporter" evidence="13">
    <location>
        <begin position="397"/>
        <end position="632"/>
    </location>
</feature>
<proteinExistence type="inferred from homology"/>
<dbReference type="PANTHER" id="PTHR43394">
    <property type="entry name" value="ATP-DEPENDENT PERMEASE MDL1, MITOCHONDRIAL"/>
    <property type="match status" value="1"/>
</dbReference>
<gene>
    <name evidence="15" type="ORF">CC117_26650</name>
</gene>
<comment type="subcellular location">
    <subcellularLocation>
        <location evidence="1">Cell membrane</location>
        <topology evidence="1">Multi-pass membrane protein</topology>
    </subcellularLocation>
</comment>
<dbReference type="PROSITE" id="PS50929">
    <property type="entry name" value="ABC_TM1F"/>
    <property type="match status" value="1"/>
</dbReference>
<feature type="transmembrane region" description="Helical" evidence="12">
    <location>
        <begin position="207"/>
        <end position="228"/>
    </location>
</feature>
<organism evidence="15 16">
    <name type="scientific">Parafrankia colletiae</name>
    <dbReference type="NCBI Taxonomy" id="573497"/>
    <lineage>
        <taxon>Bacteria</taxon>
        <taxon>Bacillati</taxon>
        <taxon>Actinomycetota</taxon>
        <taxon>Actinomycetes</taxon>
        <taxon>Frankiales</taxon>
        <taxon>Frankiaceae</taxon>
        <taxon>Parafrankia</taxon>
    </lineage>
</organism>
<dbReference type="InterPro" id="IPR003439">
    <property type="entry name" value="ABC_transporter-like_ATP-bd"/>
</dbReference>
<dbReference type="GO" id="GO:0005886">
    <property type="term" value="C:plasma membrane"/>
    <property type="evidence" value="ECO:0007669"/>
    <property type="project" value="UniProtKB-SubCell"/>
</dbReference>
<feature type="region of interest" description="Disordered" evidence="11">
    <location>
        <begin position="369"/>
        <end position="392"/>
    </location>
</feature>
<keyword evidence="2" id="KW-0813">Transport</keyword>
<dbReference type="PROSITE" id="PS50893">
    <property type="entry name" value="ABC_TRANSPORTER_2"/>
    <property type="match status" value="1"/>
</dbReference>
<keyword evidence="4" id="KW-0547">Nucleotide-binding</keyword>
<evidence type="ECO:0000256" key="12">
    <source>
        <dbReference type="SAM" id="Phobius"/>
    </source>
</evidence>
<dbReference type="SMART" id="SM00382">
    <property type="entry name" value="AAA"/>
    <property type="match status" value="1"/>
</dbReference>
<feature type="transmembrane region" description="Helical" evidence="12">
    <location>
        <begin position="305"/>
        <end position="330"/>
    </location>
</feature>
<comment type="caution">
    <text evidence="15">The sequence shown here is derived from an EMBL/GenBank/DDBJ whole genome shotgun (WGS) entry which is preliminary data.</text>
</comment>
<evidence type="ECO:0000313" key="15">
    <source>
        <dbReference type="EMBL" id="OHV31264.1"/>
    </source>
</evidence>
<dbReference type="AlphaFoldDB" id="A0A1S1QG67"/>
<dbReference type="CDD" id="cd03254">
    <property type="entry name" value="ABCC_Glucan_exporter_like"/>
    <property type="match status" value="1"/>
</dbReference>
<feature type="transmembrane region" description="Helical" evidence="12">
    <location>
        <begin position="28"/>
        <end position="49"/>
    </location>
</feature>
<protein>
    <recommendedName>
        <fullName evidence="10">Fatty acid ABC transporter ATP-binding/permease protein</fullName>
    </recommendedName>
</protein>
<dbReference type="RefSeq" id="WP_071088636.1">
    <property type="nucleotide sequence ID" value="NZ_MBLM01000146.1"/>
</dbReference>
<evidence type="ECO:0000256" key="1">
    <source>
        <dbReference type="ARBA" id="ARBA00004651"/>
    </source>
</evidence>
<evidence type="ECO:0000259" key="14">
    <source>
        <dbReference type="PROSITE" id="PS50929"/>
    </source>
</evidence>
<dbReference type="PROSITE" id="PS00211">
    <property type="entry name" value="ABC_TRANSPORTER_1"/>
    <property type="match status" value="1"/>
</dbReference>
<keyword evidence="7 12" id="KW-0472">Membrane</keyword>
<dbReference type="GO" id="GO:0016887">
    <property type="term" value="F:ATP hydrolysis activity"/>
    <property type="evidence" value="ECO:0007669"/>
    <property type="project" value="InterPro"/>
</dbReference>
<dbReference type="Pfam" id="PF00005">
    <property type="entry name" value="ABC_tran"/>
    <property type="match status" value="1"/>
</dbReference>
<dbReference type="CDD" id="cd18547">
    <property type="entry name" value="ABC_6TM_Tm288_like"/>
    <property type="match status" value="1"/>
</dbReference>
<dbReference type="PANTHER" id="PTHR43394:SF1">
    <property type="entry name" value="ATP-BINDING CASSETTE SUB-FAMILY B MEMBER 10, MITOCHONDRIAL"/>
    <property type="match status" value="1"/>
</dbReference>
<evidence type="ECO:0000256" key="5">
    <source>
        <dbReference type="ARBA" id="ARBA00022840"/>
    </source>
</evidence>
<evidence type="ECO:0000313" key="16">
    <source>
        <dbReference type="Proteomes" id="UP000179627"/>
    </source>
</evidence>
<evidence type="ECO:0000256" key="6">
    <source>
        <dbReference type="ARBA" id="ARBA00022989"/>
    </source>
</evidence>
<evidence type="ECO:0000256" key="7">
    <source>
        <dbReference type="ARBA" id="ARBA00023136"/>
    </source>
</evidence>
<dbReference type="InterPro" id="IPR011527">
    <property type="entry name" value="ABC1_TM_dom"/>
</dbReference>
<name>A0A1S1QG67_9ACTN</name>
<dbReference type="InterPro" id="IPR003593">
    <property type="entry name" value="AAA+_ATPase"/>
</dbReference>
<keyword evidence="3 12" id="KW-0812">Transmembrane</keyword>
<keyword evidence="16" id="KW-1185">Reference proteome</keyword>
<dbReference type="Gene3D" id="3.40.50.300">
    <property type="entry name" value="P-loop containing nucleotide triphosphate hydrolases"/>
    <property type="match status" value="1"/>
</dbReference>
<evidence type="ECO:0000256" key="3">
    <source>
        <dbReference type="ARBA" id="ARBA00022692"/>
    </source>
</evidence>
<dbReference type="FunFam" id="3.40.50.300:FF:000287">
    <property type="entry name" value="Multidrug ABC transporter ATP-binding protein"/>
    <property type="match status" value="1"/>
</dbReference>
<dbReference type="InterPro" id="IPR027417">
    <property type="entry name" value="P-loop_NTPase"/>
</dbReference>
<feature type="compositionally biased region" description="Low complexity" evidence="11">
    <location>
        <begin position="369"/>
        <end position="379"/>
    </location>
</feature>
<feature type="transmembrane region" description="Helical" evidence="12">
    <location>
        <begin position="180"/>
        <end position="201"/>
    </location>
</feature>